<feature type="non-terminal residue" evidence="12">
    <location>
        <position position="111"/>
    </location>
</feature>
<dbReference type="InterPro" id="IPR001584">
    <property type="entry name" value="Integrase_cat-core"/>
</dbReference>
<dbReference type="SUPFAM" id="SSF46919">
    <property type="entry name" value="N-terminal Zn binding domain of HIV integrase"/>
    <property type="match status" value="1"/>
</dbReference>
<evidence type="ECO:0000256" key="5">
    <source>
        <dbReference type="ARBA" id="ARBA00022723"/>
    </source>
</evidence>
<evidence type="ECO:0000256" key="6">
    <source>
        <dbReference type="ARBA" id="ARBA00022759"/>
    </source>
</evidence>
<dbReference type="PROSITE" id="PS50876">
    <property type="entry name" value="ZF_INTEGRASE"/>
    <property type="match status" value="1"/>
</dbReference>
<keyword evidence="3" id="KW-0548">Nucleotidyltransferase</keyword>
<dbReference type="GO" id="GO:0004519">
    <property type="term" value="F:endonuclease activity"/>
    <property type="evidence" value="ECO:0007669"/>
    <property type="project" value="UniProtKB-KW"/>
</dbReference>
<dbReference type="GO" id="GO:0015074">
    <property type="term" value="P:DNA integration"/>
    <property type="evidence" value="ECO:0007669"/>
    <property type="project" value="InterPro"/>
</dbReference>
<dbReference type="GO" id="GO:0035613">
    <property type="term" value="F:RNA stem-loop binding"/>
    <property type="evidence" value="ECO:0007669"/>
    <property type="project" value="TreeGrafter"/>
</dbReference>
<evidence type="ECO:0000256" key="8">
    <source>
        <dbReference type="ARBA" id="ARBA00022918"/>
    </source>
</evidence>
<dbReference type="PROSITE" id="PS50994">
    <property type="entry name" value="INTEGRASE"/>
    <property type="match status" value="1"/>
</dbReference>
<evidence type="ECO:0000313" key="12">
    <source>
        <dbReference type="EMBL" id="NXF63997.1"/>
    </source>
</evidence>
<evidence type="ECO:0000256" key="3">
    <source>
        <dbReference type="ARBA" id="ARBA00022695"/>
    </source>
</evidence>
<evidence type="ECO:0000256" key="7">
    <source>
        <dbReference type="ARBA" id="ARBA00022801"/>
    </source>
</evidence>
<dbReference type="EMBL" id="VWZC01008232">
    <property type="protein sequence ID" value="NXF63997.1"/>
    <property type="molecule type" value="Genomic_DNA"/>
</dbReference>
<dbReference type="AlphaFoldDB" id="A0A7K8VB86"/>
<evidence type="ECO:0000313" key="13">
    <source>
        <dbReference type="Proteomes" id="UP000542434"/>
    </source>
</evidence>
<evidence type="ECO:0000259" key="11">
    <source>
        <dbReference type="PROSITE" id="PS50994"/>
    </source>
</evidence>
<evidence type="ECO:0000256" key="1">
    <source>
        <dbReference type="ARBA" id="ARBA00012493"/>
    </source>
</evidence>
<feature type="non-terminal residue" evidence="12">
    <location>
        <position position="1"/>
    </location>
</feature>
<proteinExistence type="predicted"/>
<keyword evidence="4" id="KW-0540">Nuclease</keyword>
<sequence>LTERNAWADAAVAATLAFQKAQASHDFFHQNVWNLQKTFDLTKSQALDIIQACPDCQQTRGTPPANAVNPRGLKANEIWQRDVTHILSFGRLWWVHLTVDTFSGMIHATPA</sequence>
<keyword evidence="5" id="KW-0479">Metal-binding</keyword>
<accession>A0A7K8VB86</accession>
<dbReference type="Gene3D" id="1.10.10.200">
    <property type="match status" value="1"/>
</dbReference>
<evidence type="ECO:0000259" key="10">
    <source>
        <dbReference type="PROSITE" id="PS50876"/>
    </source>
</evidence>
<keyword evidence="8" id="KW-0695">RNA-directed DNA polymerase</keyword>
<keyword evidence="9" id="KW-0862">Zinc</keyword>
<protein>
    <recommendedName>
        <fullName evidence="1">RNA-directed DNA polymerase</fullName>
        <ecNumber evidence="1">2.7.7.49</ecNumber>
    </recommendedName>
</protein>
<reference evidence="12 13" key="1">
    <citation type="submission" date="2019-09" db="EMBL/GenBank/DDBJ databases">
        <title>Bird 10,000 Genomes (B10K) Project - Family phase.</title>
        <authorList>
            <person name="Zhang G."/>
        </authorList>
    </citation>
    <scope>NUCLEOTIDE SEQUENCE [LARGE SCALE GENOMIC DNA]</scope>
    <source>
        <strain evidence="12">B10K-DU-001-07</strain>
        <tissue evidence="12">Muscle</tissue>
    </source>
</reference>
<dbReference type="SUPFAM" id="SSF53098">
    <property type="entry name" value="Ribonuclease H-like"/>
    <property type="match status" value="1"/>
</dbReference>
<dbReference type="Pfam" id="PF02022">
    <property type="entry name" value="Integrase_Zn"/>
    <property type="match status" value="1"/>
</dbReference>
<feature type="domain" description="Integrase catalytic" evidence="11">
    <location>
        <begin position="66"/>
        <end position="111"/>
    </location>
</feature>
<dbReference type="GO" id="GO:0016787">
    <property type="term" value="F:hydrolase activity"/>
    <property type="evidence" value="ECO:0007669"/>
    <property type="project" value="UniProtKB-KW"/>
</dbReference>
<dbReference type="PANTHER" id="PTHR41694">
    <property type="entry name" value="ENDOGENOUS RETROVIRUS GROUP K MEMBER POL PROTEIN"/>
    <property type="match status" value="1"/>
</dbReference>
<dbReference type="GO" id="GO:0003964">
    <property type="term" value="F:RNA-directed DNA polymerase activity"/>
    <property type="evidence" value="ECO:0007669"/>
    <property type="project" value="UniProtKB-KW"/>
</dbReference>
<evidence type="ECO:0000256" key="4">
    <source>
        <dbReference type="ARBA" id="ARBA00022722"/>
    </source>
</evidence>
<keyword evidence="6" id="KW-0255">Endonuclease</keyword>
<dbReference type="InterPro" id="IPR017856">
    <property type="entry name" value="Integrase-like_N"/>
</dbReference>
<dbReference type="InterPro" id="IPR003308">
    <property type="entry name" value="Integrase_Zn-bd_dom_N"/>
</dbReference>
<organism evidence="12 13">
    <name type="scientific">Ciccaba nigrolineata</name>
    <dbReference type="NCBI Taxonomy" id="1118524"/>
    <lineage>
        <taxon>Eukaryota</taxon>
        <taxon>Metazoa</taxon>
        <taxon>Chordata</taxon>
        <taxon>Craniata</taxon>
        <taxon>Vertebrata</taxon>
        <taxon>Euteleostomi</taxon>
        <taxon>Archelosauria</taxon>
        <taxon>Archosauria</taxon>
        <taxon>Dinosauria</taxon>
        <taxon>Saurischia</taxon>
        <taxon>Theropoda</taxon>
        <taxon>Coelurosauria</taxon>
        <taxon>Aves</taxon>
        <taxon>Neognathae</taxon>
        <taxon>Neoaves</taxon>
        <taxon>Telluraves</taxon>
        <taxon>Strigiformes</taxon>
        <taxon>Strigidae</taxon>
        <taxon>Ciccaba</taxon>
    </lineage>
</organism>
<keyword evidence="2" id="KW-0808">Transferase</keyword>
<dbReference type="Gene3D" id="3.30.420.10">
    <property type="entry name" value="Ribonuclease H-like superfamily/Ribonuclease H"/>
    <property type="match status" value="1"/>
</dbReference>
<keyword evidence="13" id="KW-1185">Reference proteome</keyword>
<evidence type="ECO:0000256" key="2">
    <source>
        <dbReference type="ARBA" id="ARBA00022679"/>
    </source>
</evidence>
<name>A0A7K8VB86_9STRI</name>
<dbReference type="PANTHER" id="PTHR41694:SF3">
    <property type="entry name" value="RNA-DIRECTED DNA POLYMERASE-RELATED"/>
    <property type="match status" value="1"/>
</dbReference>
<evidence type="ECO:0000256" key="9">
    <source>
        <dbReference type="PROSITE-ProRule" id="PRU00450"/>
    </source>
</evidence>
<dbReference type="GO" id="GO:0008270">
    <property type="term" value="F:zinc ion binding"/>
    <property type="evidence" value="ECO:0007669"/>
    <property type="project" value="UniProtKB-KW"/>
</dbReference>
<dbReference type="Proteomes" id="UP000542434">
    <property type="component" value="Unassembled WGS sequence"/>
</dbReference>
<feature type="domain" description="Integrase-type" evidence="10">
    <location>
        <begin position="16"/>
        <end position="57"/>
    </location>
</feature>
<gene>
    <name evidence="12" type="primary">Ervk19_0</name>
    <name evidence="12" type="ORF">CICNIG_R15556</name>
</gene>
<dbReference type="InterPro" id="IPR012337">
    <property type="entry name" value="RNaseH-like_sf"/>
</dbReference>
<keyword evidence="9" id="KW-0863">Zinc-finger</keyword>
<dbReference type="InterPro" id="IPR036397">
    <property type="entry name" value="RNaseH_sf"/>
</dbReference>
<comment type="caution">
    <text evidence="12">The sequence shown here is derived from an EMBL/GenBank/DDBJ whole genome shotgun (WGS) entry which is preliminary data.</text>
</comment>
<dbReference type="EC" id="2.7.7.49" evidence="1"/>
<keyword evidence="7" id="KW-0378">Hydrolase</keyword>